<evidence type="ECO:0000256" key="14">
    <source>
        <dbReference type="ARBA" id="ARBA00022833"/>
    </source>
</evidence>
<dbReference type="Pfam" id="PF01431">
    <property type="entry name" value="Peptidase_M13"/>
    <property type="match status" value="1"/>
</dbReference>
<evidence type="ECO:0000256" key="19">
    <source>
        <dbReference type="ARBA" id="ARBA00023157"/>
    </source>
</evidence>
<dbReference type="GeneTree" id="ENSGT00940000156745"/>
<evidence type="ECO:0000256" key="6">
    <source>
        <dbReference type="ARBA" id="ARBA00022077"/>
    </source>
</evidence>
<evidence type="ECO:0000256" key="25">
    <source>
        <dbReference type="ARBA" id="ARBA00032584"/>
    </source>
</evidence>
<comment type="similarity">
    <text evidence="4">Belongs to the peptidase M13 family.</text>
</comment>
<comment type="catalytic activity">
    <reaction evidence="1">
        <text>Preferential cleavage of polypeptides between hydrophobic residues, particularly with Phe or Tyr at P1'.</text>
        <dbReference type="EC" id="3.4.24.11"/>
    </reaction>
</comment>
<keyword evidence="15" id="KW-0735">Signal-anchor</keyword>
<evidence type="ECO:0000256" key="28">
    <source>
        <dbReference type="ARBA" id="ARBA00049273"/>
    </source>
</evidence>
<comment type="catalytic activity">
    <reaction evidence="26">
        <text>neurotensin + H2O = neurotensin(1-10) + L-tyrosyl-L-isoleucyl-L-leucine</text>
        <dbReference type="Rhea" id="RHEA:71479"/>
        <dbReference type="ChEBI" id="CHEBI:15377"/>
        <dbReference type="ChEBI" id="CHEBI:147362"/>
        <dbReference type="ChEBI" id="CHEBI:190705"/>
        <dbReference type="ChEBI" id="CHEBI:190707"/>
    </reaction>
    <physiologicalReaction direction="left-to-right" evidence="26">
        <dbReference type="Rhea" id="RHEA:71480"/>
    </physiologicalReaction>
</comment>
<dbReference type="CDD" id="cd08662">
    <property type="entry name" value="M13"/>
    <property type="match status" value="1"/>
</dbReference>
<dbReference type="PANTHER" id="PTHR11733">
    <property type="entry name" value="ZINC METALLOPROTEASE FAMILY M13 NEPRILYSIN-RELATED"/>
    <property type="match status" value="1"/>
</dbReference>
<comment type="cofactor">
    <cofactor evidence="2">
        <name>Zn(2+)</name>
        <dbReference type="ChEBI" id="CHEBI:29105"/>
    </cofactor>
</comment>
<name>A0A8K9UAY0_ONCMY</name>
<dbReference type="GO" id="GO:0004222">
    <property type="term" value="F:metalloendopeptidase activity"/>
    <property type="evidence" value="ECO:0007669"/>
    <property type="project" value="UniProtKB-EC"/>
</dbReference>
<reference evidence="32" key="3">
    <citation type="submission" date="2025-09" db="UniProtKB">
        <authorList>
            <consortium name="Ensembl"/>
        </authorList>
    </citation>
    <scope>IDENTIFICATION</scope>
</reference>
<evidence type="ECO:0000256" key="9">
    <source>
        <dbReference type="ARBA" id="ARBA00022670"/>
    </source>
</evidence>
<evidence type="ECO:0000256" key="7">
    <source>
        <dbReference type="ARBA" id="ARBA00022475"/>
    </source>
</evidence>
<dbReference type="SUPFAM" id="SSF55486">
    <property type="entry name" value="Metalloproteases ('zincins'), catalytic domain"/>
    <property type="match status" value="1"/>
</dbReference>
<evidence type="ECO:0000259" key="31">
    <source>
        <dbReference type="Pfam" id="PF05649"/>
    </source>
</evidence>
<gene>
    <name evidence="32" type="primary">MME</name>
</gene>
<evidence type="ECO:0000313" key="32">
    <source>
        <dbReference type="Ensembl" id="ENSOMYP00000107194.1"/>
    </source>
</evidence>
<dbReference type="GO" id="GO:0016485">
    <property type="term" value="P:protein processing"/>
    <property type="evidence" value="ECO:0007669"/>
    <property type="project" value="TreeGrafter"/>
</dbReference>
<keyword evidence="17" id="KW-0482">Metalloprotease</keyword>
<keyword evidence="13" id="KW-0378">Hydrolase</keyword>
<dbReference type="GO" id="GO:0005886">
    <property type="term" value="C:plasma membrane"/>
    <property type="evidence" value="ECO:0007669"/>
    <property type="project" value="UniProtKB-SubCell"/>
</dbReference>
<evidence type="ECO:0000256" key="22">
    <source>
        <dbReference type="ARBA" id="ARBA00031127"/>
    </source>
</evidence>
<evidence type="ECO:0000256" key="12">
    <source>
        <dbReference type="ARBA" id="ARBA00022723"/>
    </source>
</evidence>
<evidence type="ECO:0000256" key="27">
    <source>
        <dbReference type="ARBA" id="ARBA00048093"/>
    </source>
</evidence>
<dbReference type="PANTHER" id="PTHR11733:SF114">
    <property type="entry name" value="NEPRILYSIN"/>
    <property type="match status" value="1"/>
</dbReference>
<evidence type="ECO:0000256" key="2">
    <source>
        <dbReference type="ARBA" id="ARBA00001947"/>
    </source>
</evidence>
<keyword evidence="19" id="KW-1015">Disulfide bond</keyword>
<evidence type="ECO:0000313" key="33">
    <source>
        <dbReference type="Proteomes" id="UP000694395"/>
    </source>
</evidence>
<evidence type="ECO:0000256" key="17">
    <source>
        <dbReference type="ARBA" id="ARBA00023049"/>
    </source>
</evidence>
<dbReference type="InterPro" id="IPR008753">
    <property type="entry name" value="Peptidase_M13_N"/>
</dbReference>
<keyword evidence="20" id="KW-0325">Glycoprotein</keyword>
<evidence type="ECO:0000256" key="20">
    <source>
        <dbReference type="ARBA" id="ARBA00023180"/>
    </source>
</evidence>
<evidence type="ECO:0000256" key="3">
    <source>
        <dbReference type="ARBA" id="ARBA00004401"/>
    </source>
</evidence>
<evidence type="ECO:0000256" key="5">
    <source>
        <dbReference type="ARBA" id="ARBA00012521"/>
    </source>
</evidence>
<evidence type="ECO:0000256" key="8">
    <source>
        <dbReference type="ARBA" id="ARBA00022553"/>
    </source>
</evidence>
<evidence type="ECO:0000256" key="4">
    <source>
        <dbReference type="ARBA" id="ARBA00007357"/>
    </source>
</evidence>
<keyword evidence="16" id="KW-1133">Transmembrane helix</keyword>
<dbReference type="GO" id="GO:0097242">
    <property type="term" value="P:amyloid-beta clearance"/>
    <property type="evidence" value="ECO:0007669"/>
    <property type="project" value="TreeGrafter"/>
</dbReference>
<comment type="subcellular location">
    <subcellularLocation>
        <location evidence="3">Cell membrane</location>
        <topology evidence="3">Single-pass type II membrane protein</topology>
    </subcellularLocation>
</comment>
<dbReference type="InterPro" id="IPR018497">
    <property type="entry name" value="Peptidase_M13_C"/>
</dbReference>
<feature type="domain" description="Peptidase M13 C-terminal" evidence="30">
    <location>
        <begin position="353"/>
        <end position="559"/>
    </location>
</feature>
<organism evidence="32 33">
    <name type="scientific">Oncorhynchus mykiss</name>
    <name type="common">Rainbow trout</name>
    <name type="synonym">Salmo gairdneri</name>
    <dbReference type="NCBI Taxonomy" id="8022"/>
    <lineage>
        <taxon>Eukaryota</taxon>
        <taxon>Metazoa</taxon>
        <taxon>Chordata</taxon>
        <taxon>Craniata</taxon>
        <taxon>Vertebrata</taxon>
        <taxon>Euteleostomi</taxon>
        <taxon>Actinopterygii</taxon>
        <taxon>Neopterygii</taxon>
        <taxon>Teleostei</taxon>
        <taxon>Protacanthopterygii</taxon>
        <taxon>Salmoniformes</taxon>
        <taxon>Salmonidae</taxon>
        <taxon>Salmoninae</taxon>
        <taxon>Oncorhynchus</taxon>
    </lineage>
</organism>
<dbReference type="Ensembl" id="ENSOMYT00000122014.1">
    <property type="protein sequence ID" value="ENSOMYP00000107194.1"/>
    <property type="gene ID" value="ENSOMYG00000042927.2"/>
</dbReference>
<evidence type="ECO:0000256" key="26">
    <source>
        <dbReference type="ARBA" id="ARBA00047638"/>
    </source>
</evidence>
<dbReference type="Pfam" id="PF05649">
    <property type="entry name" value="Peptidase_M13_N"/>
    <property type="match status" value="2"/>
</dbReference>
<keyword evidence="9" id="KW-0645">Protease</keyword>
<evidence type="ECO:0000256" key="18">
    <source>
        <dbReference type="ARBA" id="ARBA00023136"/>
    </source>
</evidence>
<feature type="domain" description="Peptidase M13 N-terminal" evidence="31">
    <location>
        <begin position="28"/>
        <end position="225"/>
    </location>
</feature>
<keyword evidence="12" id="KW-0479">Metal-binding</keyword>
<evidence type="ECO:0000256" key="1">
    <source>
        <dbReference type="ARBA" id="ARBA00000716"/>
    </source>
</evidence>
<keyword evidence="21" id="KW-0449">Lipoprotein</keyword>
<dbReference type="PROSITE" id="PS51885">
    <property type="entry name" value="NEPRILYSIN"/>
    <property type="match status" value="1"/>
</dbReference>
<dbReference type="InterPro" id="IPR042089">
    <property type="entry name" value="Peptidase_M13_dom_2"/>
</dbReference>
<reference evidence="32" key="2">
    <citation type="submission" date="2025-08" db="UniProtKB">
        <authorList>
            <consortium name="Ensembl"/>
        </authorList>
    </citation>
    <scope>IDENTIFICATION</scope>
</reference>
<sequence>FLDGVCTTADCTQAASRLIENMDANVDPCDNFYQYACGGWLKKNIIPETSSRYSTFDILQDELEVVLKDVLEKSVEGEASALTKAKTLYRSCTNESQIEKRGGAPLLDMLPNVFEWPMATDHWESVYGDTWKLEDAIARLNEKYGTHVLVNFFIGTDDKDSNSHIIHVGGRHMRTETPVLRHIAYKQFMIDLAKLIRTDRSLVVNETQIREEVTRVIELEKDICEPCCVVPLQALYGTTSEAAVWRQCAIYVNNNMDNAVGRLYVEEAFSGESKELMISVIREVFISNLDHLRWMDVETKKAAEEKVRLTCRFPPVDLERIFLSVSVLPVLHNSCETSSRLITRWVTGAAIVNAFYSSSKNQIVFPAGILQPPFFGKGQTKSLNFGGIGMVIGHEITHGFDDNGRNYDKDGDLKEWWTPSSTQNFVNLSKCIVDQYGSFSWDLANGLNLNGNITLGENIADNGGIRQSYQAYLNYVEKNGNEPLLPGINLNHQQLFFLNFAQVWCGTHRPQQAVNSIKVDVHSPGKFRVLGSLQNFPEFAKAFNCPKNSYMVPDSICRVW</sequence>
<evidence type="ECO:0000256" key="10">
    <source>
        <dbReference type="ARBA" id="ARBA00022692"/>
    </source>
</evidence>
<keyword evidence="11" id="KW-0519">Myristate</keyword>
<keyword evidence="14" id="KW-0862">Zinc</keyword>
<comment type="catalytic activity">
    <reaction evidence="27">
        <text>substance P + H2O = substance P(1-7) + L-Phe-Gly-L-Leu-L-Met-NH2</text>
        <dbReference type="Rhea" id="RHEA:71467"/>
        <dbReference type="ChEBI" id="CHEBI:15377"/>
        <dbReference type="ChEBI" id="CHEBI:190692"/>
        <dbReference type="ChEBI" id="CHEBI:190695"/>
        <dbReference type="ChEBI" id="CHEBI:190698"/>
    </reaction>
    <physiologicalReaction direction="left-to-right" evidence="27">
        <dbReference type="Rhea" id="RHEA:71468"/>
    </physiologicalReaction>
</comment>
<evidence type="ECO:0000259" key="30">
    <source>
        <dbReference type="Pfam" id="PF01431"/>
    </source>
</evidence>
<keyword evidence="7" id="KW-1003">Cell membrane</keyword>
<evidence type="ECO:0000256" key="13">
    <source>
        <dbReference type="ARBA" id="ARBA00022801"/>
    </source>
</evidence>
<evidence type="ECO:0000256" key="23">
    <source>
        <dbReference type="ARBA" id="ARBA00031362"/>
    </source>
</evidence>
<dbReference type="Gene3D" id="1.10.1380.10">
    <property type="entry name" value="Neutral endopeptidase , domain2"/>
    <property type="match status" value="2"/>
</dbReference>
<evidence type="ECO:0000256" key="11">
    <source>
        <dbReference type="ARBA" id="ARBA00022707"/>
    </source>
</evidence>
<reference evidence="32" key="1">
    <citation type="submission" date="2020-07" db="EMBL/GenBank/DDBJ databases">
        <title>A long reads based de novo assembly of the rainbow trout Arlee double haploid line genome.</title>
        <authorList>
            <person name="Gao G."/>
            <person name="Palti Y."/>
        </authorList>
    </citation>
    <scope>NUCLEOTIDE SEQUENCE [LARGE SCALE GENOMIC DNA]</scope>
</reference>
<evidence type="ECO:0000256" key="15">
    <source>
        <dbReference type="ARBA" id="ARBA00022968"/>
    </source>
</evidence>
<comment type="catalytic activity">
    <reaction evidence="29">
        <text>substance P + H2O = substance P(1-9) + L-Leu-L-Met-NH2</text>
        <dbReference type="Rhea" id="RHEA:71459"/>
        <dbReference type="ChEBI" id="CHEBI:15377"/>
        <dbReference type="ChEBI" id="CHEBI:190692"/>
        <dbReference type="ChEBI" id="CHEBI:190693"/>
        <dbReference type="ChEBI" id="CHEBI:190700"/>
    </reaction>
    <physiologicalReaction direction="left-to-right" evidence="29">
        <dbReference type="Rhea" id="RHEA:71460"/>
    </physiologicalReaction>
</comment>
<evidence type="ECO:0000256" key="16">
    <source>
        <dbReference type="ARBA" id="ARBA00022989"/>
    </source>
</evidence>
<dbReference type="Proteomes" id="UP000694395">
    <property type="component" value="Chromosome 27"/>
</dbReference>
<keyword evidence="18" id="KW-0472">Membrane</keyword>
<accession>A0A8K9UAY0</accession>
<dbReference type="InterPro" id="IPR024079">
    <property type="entry name" value="MetalloPept_cat_dom_sf"/>
</dbReference>
<evidence type="ECO:0000256" key="29">
    <source>
        <dbReference type="ARBA" id="ARBA00049470"/>
    </source>
</evidence>
<comment type="catalytic activity">
    <reaction evidence="28">
        <text>neurotensin + H2O = neurotensin(1-11) + L-isoleucyl-L-leucine</text>
        <dbReference type="Rhea" id="RHEA:71475"/>
        <dbReference type="ChEBI" id="CHEBI:15377"/>
        <dbReference type="ChEBI" id="CHEBI:147362"/>
        <dbReference type="ChEBI" id="CHEBI:190704"/>
        <dbReference type="ChEBI" id="CHEBI:190706"/>
    </reaction>
    <physiologicalReaction direction="left-to-right" evidence="28">
        <dbReference type="Rhea" id="RHEA:71476"/>
    </physiologicalReaction>
</comment>
<dbReference type="PRINTS" id="PR00786">
    <property type="entry name" value="NEPRILYSIN"/>
</dbReference>
<keyword evidence="33" id="KW-1185">Reference proteome</keyword>
<dbReference type="AlphaFoldDB" id="A0A8K9UAY0"/>
<dbReference type="InterPro" id="IPR000718">
    <property type="entry name" value="Peptidase_M13"/>
</dbReference>
<evidence type="ECO:0000256" key="21">
    <source>
        <dbReference type="ARBA" id="ARBA00023288"/>
    </source>
</evidence>
<dbReference type="Gene3D" id="3.40.390.10">
    <property type="entry name" value="Collagenase (Catalytic Domain)"/>
    <property type="match status" value="3"/>
</dbReference>
<feature type="domain" description="Peptidase M13 N-terminal" evidence="31">
    <location>
        <begin position="234"/>
        <end position="307"/>
    </location>
</feature>
<proteinExistence type="inferred from homology"/>
<evidence type="ECO:0000256" key="24">
    <source>
        <dbReference type="ARBA" id="ARBA00031486"/>
    </source>
</evidence>
<keyword evidence="10" id="KW-0812">Transmembrane</keyword>
<dbReference type="GO" id="GO:0046872">
    <property type="term" value="F:metal ion binding"/>
    <property type="evidence" value="ECO:0007669"/>
    <property type="project" value="UniProtKB-KW"/>
</dbReference>
<keyword evidence="8" id="KW-0597">Phosphoprotein</keyword>
<dbReference type="EC" id="3.4.24.11" evidence="5"/>
<protein>
    <recommendedName>
        <fullName evidence="6">Neprilysin</fullName>
        <ecNumber evidence="5">3.4.24.11</ecNumber>
    </recommendedName>
    <alternativeName>
        <fullName evidence="25">Atriopeptidase</fullName>
    </alternativeName>
    <alternativeName>
        <fullName evidence="23">Enkephalinase</fullName>
    </alternativeName>
    <alternativeName>
        <fullName evidence="22">Neutral endopeptidase 24.11</fullName>
    </alternativeName>
    <alternativeName>
        <fullName evidence="24">Skin fibroblast elastase</fullName>
    </alternativeName>
</protein>